<sequence>MKKKPTMSWLAAEKPGPPSDLQKRFRRPILPCLFCQGKHYSVRCNLGFQDRKDILLKQGRCPRCLKKDHQAQDCTVTCATCLSDHHRLICKRFLHPNNPNLAPIIAEFLLWLSSLYVLEFFFSEMP</sequence>
<keyword evidence="1" id="KW-0812">Transmembrane</keyword>
<accession>A0A915EBG8</accession>
<dbReference type="Proteomes" id="UP000887574">
    <property type="component" value="Unplaced"/>
</dbReference>
<evidence type="ECO:0000313" key="3">
    <source>
        <dbReference type="WBParaSite" id="jg4080"/>
    </source>
</evidence>
<evidence type="ECO:0000256" key="1">
    <source>
        <dbReference type="SAM" id="Phobius"/>
    </source>
</evidence>
<organism evidence="2 3">
    <name type="scientific">Ditylenchus dipsaci</name>
    <dbReference type="NCBI Taxonomy" id="166011"/>
    <lineage>
        <taxon>Eukaryota</taxon>
        <taxon>Metazoa</taxon>
        <taxon>Ecdysozoa</taxon>
        <taxon>Nematoda</taxon>
        <taxon>Chromadorea</taxon>
        <taxon>Rhabditida</taxon>
        <taxon>Tylenchina</taxon>
        <taxon>Tylenchomorpha</taxon>
        <taxon>Sphaerularioidea</taxon>
        <taxon>Anguinidae</taxon>
        <taxon>Anguininae</taxon>
        <taxon>Ditylenchus</taxon>
    </lineage>
</organism>
<keyword evidence="1" id="KW-0472">Membrane</keyword>
<dbReference type="AlphaFoldDB" id="A0A915EBG8"/>
<protein>
    <submittedName>
        <fullName evidence="3">Uncharacterized protein</fullName>
    </submittedName>
</protein>
<keyword evidence="2" id="KW-1185">Reference proteome</keyword>
<dbReference type="WBParaSite" id="jg4080">
    <property type="protein sequence ID" value="jg4080"/>
    <property type="gene ID" value="jg4080"/>
</dbReference>
<keyword evidence="1" id="KW-1133">Transmembrane helix</keyword>
<proteinExistence type="predicted"/>
<feature type="transmembrane region" description="Helical" evidence="1">
    <location>
        <begin position="101"/>
        <end position="122"/>
    </location>
</feature>
<name>A0A915EBG8_9BILA</name>
<reference evidence="3" key="1">
    <citation type="submission" date="2022-11" db="UniProtKB">
        <authorList>
            <consortium name="WormBaseParasite"/>
        </authorList>
    </citation>
    <scope>IDENTIFICATION</scope>
</reference>
<evidence type="ECO:0000313" key="2">
    <source>
        <dbReference type="Proteomes" id="UP000887574"/>
    </source>
</evidence>